<accession>A0AAN9QW68</accession>
<keyword evidence="2" id="KW-1185">Reference proteome</keyword>
<sequence>MYLNDNTQRHTKIIQAGVRFSAFQRRQNLRLENPVIESSSNKTMEMRLFKKFIDEINLTEPSVVGRRFLWVRSDGSTTMIDRFMVLEEWLRMFGELSKAVDHCPMILKEAIRD</sequence>
<dbReference type="AlphaFoldDB" id="A0AAN9QW68"/>
<reference evidence="1 2" key="1">
    <citation type="submission" date="2024-01" db="EMBL/GenBank/DDBJ databases">
        <title>The genomes of 5 underutilized Papilionoideae crops provide insights into root nodulation and disease resistanc.</title>
        <authorList>
            <person name="Jiang F."/>
        </authorList>
    </citation>
    <scope>NUCLEOTIDE SEQUENCE [LARGE SCALE GENOMIC DNA]</scope>
    <source>
        <strain evidence="1">LVBAO_FW01</strain>
        <tissue evidence="1">Leaves</tissue>
    </source>
</reference>
<evidence type="ECO:0000313" key="1">
    <source>
        <dbReference type="EMBL" id="KAK7349804.1"/>
    </source>
</evidence>
<protein>
    <submittedName>
        <fullName evidence="1">Uncharacterized protein</fullName>
    </submittedName>
</protein>
<evidence type="ECO:0000313" key="2">
    <source>
        <dbReference type="Proteomes" id="UP001367508"/>
    </source>
</evidence>
<dbReference type="Proteomes" id="UP001367508">
    <property type="component" value="Unassembled WGS sequence"/>
</dbReference>
<gene>
    <name evidence="1" type="ORF">VNO77_07504</name>
</gene>
<organism evidence="1 2">
    <name type="scientific">Canavalia gladiata</name>
    <name type="common">Sword bean</name>
    <name type="synonym">Dolichos gladiatus</name>
    <dbReference type="NCBI Taxonomy" id="3824"/>
    <lineage>
        <taxon>Eukaryota</taxon>
        <taxon>Viridiplantae</taxon>
        <taxon>Streptophyta</taxon>
        <taxon>Embryophyta</taxon>
        <taxon>Tracheophyta</taxon>
        <taxon>Spermatophyta</taxon>
        <taxon>Magnoliopsida</taxon>
        <taxon>eudicotyledons</taxon>
        <taxon>Gunneridae</taxon>
        <taxon>Pentapetalae</taxon>
        <taxon>rosids</taxon>
        <taxon>fabids</taxon>
        <taxon>Fabales</taxon>
        <taxon>Fabaceae</taxon>
        <taxon>Papilionoideae</taxon>
        <taxon>50 kb inversion clade</taxon>
        <taxon>NPAAA clade</taxon>
        <taxon>indigoferoid/millettioid clade</taxon>
        <taxon>Phaseoleae</taxon>
        <taxon>Canavalia</taxon>
    </lineage>
</organism>
<proteinExistence type="predicted"/>
<name>A0AAN9QW68_CANGL</name>
<dbReference type="EMBL" id="JAYMYQ010000002">
    <property type="protein sequence ID" value="KAK7349804.1"/>
    <property type="molecule type" value="Genomic_DNA"/>
</dbReference>
<comment type="caution">
    <text evidence="1">The sequence shown here is derived from an EMBL/GenBank/DDBJ whole genome shotgun (WGS) entry which is preliminary data.</text>
</comment>